<feature type="domain" description="Leucyl-tRNA synthetase editing" evidence="15">
    <location>
        <begin position="262"/>
        <end position="454"/>
    </location>
</feature>
<dbReference type="InterPro" id="IPR002300">
    <property type="entry name" value="aa-tRNA-synth_Ia"/>
</dbReference>
<dbReference type="GO" id="GO:0006429">
    <property type="term" value="P:leucyl-tRNA aminoacylation"/>
    <property type="evidence" value="ECO:0007669"/>
    <property type="project" value="InterPro"/>
</dbReference>
<evidence type="ECO:0000313" key="16">
    <source>
        <dbReference type="EMBL" id="POS85103.1"/>
    </source>
</evidence>
<dbReference type="InterPro" id="IPR015413">
    <property type="entry name" value="Methionyl/Leucyl_tRNA_Synth"/>
</dbReference>
<sequence>MIVSARKIWMLSLIYKRPHGRRLLCCKTHFTNESLNLPKLDHKWREKWQADRNRKILNCKSLQSGRDSEIPIYILPMFPYPSGDLHLGHLRVYTISDVLARFYRMCGYNVIHPIGWDAFGLPAENAAIERGIDPKSWTKQNIKKMKTQLESMNGFWDWERELTTCDPTFYKHTQRLFTLLYKKGLAYQAESQVNYDPIDQTVLANEQVDSNGFSWRSGAKVEKRSLKQWFFRISKYRQELLEGLTLLEKDKGWPERVLAMQRNWLGKSSGVQIKFSVIGNDMDSHTSLEVFTTRLDTIFGVQYLALAITHPIVKQQALTDLKLQDFIKEQPNFPLNSKSGYELPNIKALNPLAYEEGMPEVIRAPLPVFVAPYVIGDYGNGAVMGVPGHDVRDHEFWKQNRPEEPVLLVVTSNSNQEVINSTSIPFTNHGYLTNECGPFSNMSTSKATDEILQLLRSSDRALSVETWKLRDWLVSRQRYWGTPIPIIHCNQCGPVPVPDDQLPVELPPFGANWEKGKKFNPLTEAYDWLNTVCPTCGSIAKRDTDTMDTFVDSSWYFLRFLDPQNKNEFLSLEAAETCLPVDIYVGGVEHAILHLLYARFIYKFLSDTYLKKSVAKKINEPFKILITQGMVHGKTYSDPMSGRFLKPSELDLQDIRNPVVKKSGQIANVSYEKMSKSKYNGVNPTICREKYGADTMRAHILFQAPVTEVLEWDEEKISGILRWLRRLYEYIFNNQQIWTLGKLLLKKNTITPRDFLIFASQPSNVISSEFREKFFGITLQPNFNKIEQNKQLWRSVQETIKKVSNSYSITHSLNTVVSDLMALTNAIIESPCNCKNPEDLSHDQYKIDQIFLYWSIQKLIKMMAPITPAFAEECWEILEGSLTTISEDTTHSLDPQSSVFSQPFPKNDNTHDLLTPITQKCAIQINGRLRIVVEIPTPPKDLALPELELWLKDQILNNEDVCQKLTCRSTPVSNDEIPVGKRSRTPVDIRVAKKIIVVKRGQIVNFVI</sequence>
<dbReference type="FunFam" id="3.40.50.620:FF:000100">
    <property type="entry name" value="probable leucine--tRNA ligase, mitochondrial"/>
    <property type="match status" value="1"/>
</dbReference>
<keyword evidence="7 11" id="KW-0648">Protein biosynthesis</keyword>
<dbReference type="Gene3D" id="3.10.20.590">
    <property type="match status" value="1"/>
</dbReference>
<organism evidence="16 17">
    <name type="scientific">Erysiphe pulchra</name>
    <dbReference type="NCBI Taxonomy" id="225359"/>
    <lineage>
        <taxon>Eukaryota</taxon>
        <taxon>Fungi</taxon>
        <taxon>Dikarya</taxon>
        <taxon>Ascomycota</taxon>
        <taxon>Pezizomycotina</taxon>
        <taxon>Leotiomycetes</taxon>
        <taxon>Erysiphales</taxon>
        <taxon>Erysiphaceae</taxon>
        <taxon>Erysiphe</taxon>
    </lineage>
</organism>
<evidence type="ECO:0000256" key="5">
    <source>
        <dbReference type="ARBA" id="ARBA00022741"/>
    </source>
</evidence>
<dbReference type="GO" id="GO:0032543">
    <property type="term" value="P:mitochondrial translation"/>
    <property type="evidence" value="ECO:0007669"/>
    <property type="project" value="TreeGrafter"/>
</dbReference>
<evidence type="ECO:0000256" key="8">
    <source>
        <dbReference type="ARBA" id="ARBA00023146"/>
    </source>
</evidence>
<evidence type="ECO:0000256" key="2">
    <source>
        <dbReference type="ARBA" id="ARBA00005594"/>
    </source>
</evidence>
<dbReference type="STRING" id="225359.A0A2S4PSU3"/>
<evidence type="ECO:0000259" key="15">
    <source>
        <dbReference type="Pfam" id="PF13603"/>
    </source>
</evidence>
<dbReference type="InterPro" id="IPR009008">
    <property type="entry name" value="Val/Leu/Ile-tRNA-synth_edit"/>
</dbReference>
<dbReference type="Proteomes" id="UP000237438">
    <property type="component" value="Unassembled WGS sequence"/>
</dbReference>
<dbReference type="EC" id="6.1.1.4" evidence="3"/>
<feature type="domain" description="Methionyl/Valyl/Leucyl/Isoleucyl-tRNA synthetase anticodon-binding" evidence="13">
    <location>
        <begin position="790"/>
        <end position="936"/>
    </location>
</feature>
<evidence type="ECO:0000256" key="3">
    <source>
        <dbReference type="ARBA" id="ARBA00013164"/>
    </source>
</evidence>
<evidence type="ECO:0000256" key="6">
    <source>
        <dbReference type="ARBA" id="ARBA00022840"/>
    </source>
</evidence>
<dbReference type="AlphaFoldDB" id="A0A2S4PSU3"/>
<dbReference type="FunFam" id="3.40.50.620:FF:000003">
    <property type="entry name" value="Leucine--tRNA ligase"/>
    <property type="match status" value="1"/>
</dbReference>
<dbReference type="SUPFAM" id="SSF47323">
    <property type="entry name" value="Anticodon-binding domain of a subclass of class I aminoacyl-tRNA synthetases"/>
    <property type="match status" value="1"/>
</dbReference>
<evidence type="ECO:0000256" key="7">
    <source>
        <dbReference type="ARBA" id="ARBA00022917"/>
    </source>
</evidence>
<comment type="subcellular location">
    <subcellularLocation>
        <location evidence="1">Mitochondrion matrix</location>
    </subcellularLocation>
</comment>
<comment type="catalytic activity">
    <reaction evidence="10">
        <text>tRNA(Leu) + L-leucine + ATP = L-leucyl-tRNA(Leu) + AMP + diphosphate</text>
        <dbReference type="Rhea" id="RHEA:11688"/>
        <dbReference type="Rhea" id="RHEA-COMP:9613"/>
        <dbReference type="Rhea" id="RHEA-COMP:9622"/>
        <dbReference type="ChEBI" id="CHEBI:30616"/>
        <dbReference type="ChEBI" id="CHEBI:33019"/>
        <dbReference type="ChEBI" id="CHEBI:57427"/>
        <dbReference type="ChEBI" id="CHEBI:78442"/>
        <dbReference type="ChEBI" id="CHEBI:78494"/>
        <dbReference type="ChEBI" id="CHEBI:456215"/>
        <dbReference type="EC" id="6.1.1.4"/>
    </reaction>
</comment>
<dbReference type="Pfam" id="PF00133">
    <property type="entry name" value="tRNA-synt_1"/>
    <property type="match status" value="1"/>
</dbReference>
<dbReference type="Pfam" id="PF09334">
    <property type="entry name" value="tRNA-synt_1g"/>
    <property type="match status" value="1"/>
</dbReference>
<dbReference type="SUPFAM" id="SSF50677">
    <property type="entry name" value="ValRS/IleRS/LeuRS editing domain"/>
    <property type="match status" value="1"/>
</dbReference>
<protein>
    <recommendedName>
        <fullName evidence="3">leucine--tRNA ligase</fullName>
        <ecNumber evidence="3">6.1.1.4</ecNumber>
    </recommendedName>
    <alternativeName>
        <fullName evidence="9">Leucyl-tRNA synthetase</fullName>
    </alternativeName>
</protein>
<dbReference type="Gene3D" id="1.10.730.10">
    <property type="entry name" value="Isoleucyl-tRNA Synthetase, Domain 1"/>
    <property type="match status" value="1"/>
</dbReference>
<dbReference type="InterPro" id="IPR013155">
    <property type="entry name" value="M/V/L/I-tRNA-synth_anticd-bd"/>
</dbReference>
<dbReference type="PRINTS" id="PR00985">
    <property type="entry name" value="TRNASYNTHLEU"/>
</dbReference>
<dbReference type="InterPro" id="IPR001412">
    <property type="entry name" value="aa-tRNA-synth_I_CS"/>
</dbReference>
<evidence type="ECO:0000256" key="1">
    <source>
        <dbReference type="ARBA" id="ARBA00004305"/>
    </source>
</evidence>
<dbReference type="PANTHER" id="PTHR43740:SF2">
    <property type="entry name" value="LEUCINE--TRNA LIGASE, MITOCHONDRIAL"/>
    <property type="match status" value="1"/>
</dbReference>
<dbReference type="InterPro" id="IPR009080">
    <property type="entry name" value="tRNAsynth_Ia_anticodon-bd"/>
</dbReference>
<dbReference type="OrthoDB" id="15954at2759"/>
<accession>A0A2S4PSU3</accession>
<dbReference type="NCBIfam" id="TIGR00396">
    <property type="entry name" value="leuS_bact"/>
    <property type="match status" value="1"/>
</dbReference>
<evidence type="ECO:0000256" key="9">
    <source>
        <dbReference type="ARBA" id="ARBA00030520"/>
    </source>
</evidence>
<dbReference type="SUPFAM" id="SSF52374">
    <property type="entry name" value="Nucleotidylyl transferase"/>
    <property type="match status" value="1"/>
</dbReference>
<feature type="domain" description="Aminoacyl-tRNA synthetase class Ia" evidence="12">
    <location>
        <begin position="469"/>
        <end position="632"/>
    </location>
</feature>
<dbReference type="GO" id="GO:0005759">
    <property type="term" value="C:mitochondrial matrix"/>
    <property type="evidence" value="ECO:0007669"/>
    <property type="project" value="UniProtKB-SubCell"/>
</dbReference>
<dbReference type="EMBL" id="PEDP01000728">
    <property type="protein sequence ID" value="POS85103.1"/>
    <property type="molecule type" value="Genomic_DNA"/>
</dbReference>
<dbReference type="CDD" id="cd00812">
    <property type="entry name" value="LeuRS_core"/>
    <property type="match status" value="1"/>
</dbReference>
<comment type="caution">
    <text evidence="16">The sequence shown here is derived from an EMBL/GenBank/DDBJ whole genome shotgun (WGS) entry which is preliminary data.</text>
</comment>
<keyword evidence="4 11" id="KW-0436">Ligase</keyword>
<keyword evidence="17" id="KW-1185">Reference proteome</keyword>
<evidence type="ECO:0000256" key="11">
    <source>
        <dbReference type="RuleBase" id="RU363035"/>
    </source>
</evidence>
<proteinExistence type="inferred from homology"/>
<reference evidence="16 17" key="1">
    <citation type="submission" date="2017-10" db="EMBL/GenBank/DDBJ databases">
        <title>Development of genomic resources for the powdery mildew, Erysiphe pulchra.</title>
        <authorList>
            <person name="Wadl P.A."/>
            <person name="Mack B.M."/>
            <person name="Moore G."/>
            <person name="Beltz S.B."/>
        </authorList>
    </citation>
    <scope>NUCLEOTIDE SEQUENCE [LARGE SCALE GENOMIC DNA]</scope>
    <source>
        <strain evidence="16">Cflorida</strain>
    </source>
</reference>
<evidence type="ECO:0000259" key="13">
    <source>
        <dbReference type="Pfam" id="PF08264"/>
    </source>
</evidence>
<evidence type="ECO:0000259" key="12">
    <source>
        <dbReference type="Pfam" id="PF00133"/>
    </source>
</evidence>
<evidence type="ECO:0000256" key="10">
    <source>
        <dbReference type="ARBA" id="ARBA00047469"/>
    </source>
</evidence>
<dbReference type="Pfam" id="PF13603">
    <property type="entry name" value="tRNA-synt_1_2"/>
    <property type="match status" value="1"/>
</dbReference>
<gene>
    <name evidence="16" type="ORF">EPUL_003818</name>
</gene>
<comment type="similarity">
    <text evidence="2 11">Belongs to the class-I aminoacyl-tRNA synthetase family.</text>
</comment>
<dbReference type="Pfam" id="PF08264">
    <property type="entry name" value="Anticodon_1"/>
    <property type="match status" value="1"/>
</dbReference>
<keyword evidence="8 11" id="KW-0030">Aminoacyl-tRNA synthetase</keyword>
<dbReference type="InterPro" id="IPR014729">
    <property type="entry name" value="Rossmann-like_a/b/a_fold"/>
</dbReference>
<evidence type="ECO:0000256" key="4">
    <source>
        <dbReference type="ARBA" id="ARBA00022598"/>
    </source>
</evidence>
<dbReference type="PROSITE" id="PS00178">
    <property type="entry name" value="AA_TRNA_LIGASE_I"/>
    <property type="match status" value="1"/>
</dbReference>
<dbReference type="InterPro" id="IPR025709">
    <property type="entry name" value="Leu_tRNA-synth_edit"/>
</dbReference>
<dbReference type="FunFam" id="1.10.730.10:FF:000002">
    <property type="entry name" value="Leucine--tRNA ligase"/>
    <property type="match status" value="1"/>
</dbReference>
<dbReference type="InterPro" id="IPR002302">
    <property type="entry name" value="Leu-tRNA-ligase"/>
</dbReference>
<dbReference type="GO" id="GO:0004823">
    <property type="term" value="F:leucine-tRNA ligase activity"/>
    <property type="evidence" value="ECO:0007669"/>
    <property type="project" value="UniProtKB-EC"/>
</dbReference>
<dbReference type="Gene3D" id="3.40.50.620">
    <property type="entry name" value="HUPs"/>
    <property type="match status" value="2"/>
</dbReference>
<feature type="domain" description="Methionyl/Leucyl tRNA synthetase" evidence="14">
    <location>
        <begin position="76"/>
        <end position="210"/>
    </location>
</feature>
<name>A0A2S4PSU3_9PEZI</name>
<dbReference type="GO" id="GO:0002161">
    <property type="term" value="F:aminoacyl-tRNA deacylase activity"/>
    <property type="evidence" value="ECO:0007669"/>
    <property type="project" value="InterPro"/>
</dbReference>
<keyword evidence="5 11" id="KW-0547">Nucleotide-binding</keyword>
<evidence type="ECO:0000313" key="17">
    <source>
        <dbReference type="Proteomes" id="UP000237438"/>
    </source>
</evidence>
<keyword evidence="6 11" id="KW-0067">ATP-binding</keyword>
<dbReference type="GO" id="GO:0005524">
    <property type="term" value="F:ATP binding"/>
    <property type="evidence" value="ECO:0007669"/>
    <property type="project" value="UniProtKB-KW"/>
</dbReference>
<dbReference type="PANTHER" id="PTHR43740">
    <property type="entry name" value="LEUCYL-TRNA SYNTHETASE"/>
    <property type="match status" value="1"/>
</dbReference>
<evidence type="ECO:0000259" key="14">
    <source>
        <dbReference type="Pfam" id="PF09334"/>
    </source>
</evidence>